<name>A0A182GHE9_AEDAL</name>
<reference evidence="5" key="2">
    <citation type="submission" date="2025-05" db="UniProtKB">
        <authorList>
            <consortium name="EnsemblMetazoa"/>
        </authorList>
    </citation>
    <scope>IDENTIFICATION</scope>
    <source>
        <strain evidence="5">Foshan</strain>
    </source>
</reference>
<dbReference type="FunFam" id="1.10.238.20:FF:000001">
    <property type="entry name" value="General odorant-binding protein lush"/>
    <property type="match status" value="1"/>
</dbReference>
<organism evidence="5 6">
    <name type="scientific">Aedes albopictus</name>
    <name type="common">Asian tiger mosquito</name>
    <name type="synonym">Stegomyia albopicta</name>
    <dbReference type="NCBI Taxonomy" id="7160"/>
    <lineage>
        <taxon>Eukaryota</taxon>
        <taxon>Metazoa</taxon>
        <taxon>Ecdysozoa</taxon>
        <taxon>Arthropoda</taxon>
        <taxon>Hexapoda</taxon>
        <taxon>Insecta</taxon>
        <taxon>Pterygota</taxon>
        <taxon>Neoptera</taxon>
        <taxon>Endopterygota</taxon>
        <taxon>Diptera</taxon>
        <taxon>Nematocera</taxon>
        <taxon>Culicoidea</taxon>
        <taxon>Culicidae</taxon>
        <taxon>Culicinae</taxon>
        <taxon>Aedini</taxon>
        <taxon>Aedes</taxon>
        <taxon>Stegomyia</taxon>
    </lineage>
</organism>
<dbReference type="GO" id="GO:0005549">
    <property type="term" value="F:odorant binding"/>
    <property type="evidence" value="ECO:0007669"/>
    <property type="project" value="InterPro"/>
</dbReference>
<keyword evidence="3" id="KW-0964">Secreted</keyword>
<comment type="similarity">
    <text evidence="2">Belongs to the PBP/GOBP family.</text>
</comment>
<dbReference type="Proteomes" id="UP000069940">
    <property type="component" value="Unassembled WGS sequence"/>
</dbReference>
<dbReference type="SMR" id="A0A182GHE9"/>
<keyword evidence="4" id="KW-0732">Signal</keyword>
<dbReference type="GO" id="GO:0042048">
    <property type="term" value="P:olfactory behavior"/>
    <property type="evidence" value="ECO:0007669"/>
    <property type="project" value="TreeGrafter"/>
</dbReference>
<keyword evidence="6" id="KW-1185">Reference proteome</keyword>
<accession>A0A182GHE9</accession>
<dbReference type="Pfam" id="PF01395">
    <property type="entry name" value="PBP_GOBP"/>
    <property type="match status" value="1"/>
</dbReference>
<sequence length="147" mass="16861">MERNRTIMLLLTITLILCTQFGEHECAVTKEQMEKTGKLFRQVCQPKHKMSDDVLEAGKNGVFPDTKDFKCYISCLLDMMQVTKRGKISYEKSLKQIDQLLPDDLKPAFRQGLEACKDVASGIKDHCDSAYVLLNCFYKNNPEFMLP</sequence>
<dbReference type="AlphaFoldDB" id="A0A182GHE9"/>
<evidence type="ECO:0000256" key="1">
    <source>
        <dbReference type="ARBA" id="ARBA00004613"/>
    </source>
</evidence>
<dbReference type="KEGG" id="aalb:109400883"/>
<evidence type="ECO:0000256" key="3">
    <source>
        <dbReference type="ARBA" id="ARBA00022525"/>
    </source>
</evidence>
<dbReference type="GO" id="GO:0007608">
    <property type="term" value="P:sensory perception of smell"/>
    <property type="evidence" value="ECO:0007669"/>
    <property type="project" value="TreeGrafter"/>
</dbReference>
<dbReference type="EnsemblMetazoa" id="AALFPA23_010590.R14850">
    <property type="protein sequence ID" value="AALFPA23_010590.P14850"/>
    <property type="gene ID" value="AALFPA23_010590"/>
</dbReference>
<feature type="signal peptide" evidence="4">
    <location>
        <begin position="1"/>
        <end position="22"/>
    </location>
</feature>
<comment type="subcellular location">
    <subcellularLocation>
        <location evidence="1">Secreted</location>
    </subcellularLocation>
</comment>
<feature type="chain" id="PRO_5011377440" evidence="4">
    <location>
        <begin position="23"/>
        <end position="147"/>
    </location>
</feature>
<dbReference type="GO" id="GO:0035275">
    <property type="term" value="F:dibutyl phthalate binding"/>
    <property type="evidence" value="ECO:0007669"/>
    <property type="project" value="TreeGrafter"/>
</dbReference>
<protein>
    <submittedName>
        <fullName evidence="5">Uncharacterized protein</fullName>
    </submittedName>
</protein>
<dbReference type="GO" id="GO:0005576">
    <property type="term" value="C:extracellular region"/>
    <property type="evidence" value="ECO:0007669"/>
    <property type="project" value="UniProtKB-SubCell"/>
</dbReference>
<dbReference type="PANTHER" id="PTHR21364">
    <property type="entry name" value="GENERAL ODORANT-BINDING PROTEIN 19A"/>
    <property type="match status" value="1"/>
</dbReference>
<proteinExistence type="inferred from homology"/>
<evidence type="ECO:0000256" key="2">
    <source>
        <dbReference type="ARBA" id="ARBA00008098"/>
    </source>
</evidence>
<evidence type="ECO:0000313" key="5">
    <source>
        <dbReference type="EnsemblMetazoa" id="AALFPA23_010590.P14850"/>
    </source>
</evidence>
<dbReference type="SUPFAM" id="SSF47565">
    <property type="entry name" value="Insect pheromone/odorant-binding proteins"/>
    <property type="match status" value="1"/>
</dbReference>
<evidence type="ECO:0000313" key="6">
    <source>
        <dbReference type="Proteomes" id="UP000069940"/>
    </source>
</evidence>
<dbReference type="SMART" id="SM00708">
    <property type="entry name" value="PhBP"/>
    <property type="match status" value="1"/>
</dbReference>
<dbReference type="InterPro" id="IPR006170">
    <property type="entry name" value="PBP/GOBP"/>
</dbReference>
<dbReference type="CDD" id="cd23992">
    <property type="entry name" value="PBP_GOBP"/>
    <property type="match status" value="1"/>
</dbReference>
<dbReference type="PANTHER" id="PTHR21364:SF2">
    <property type="entry name" value="GENERAL ODORANT-BINDING PROTEIN 19A"/>
    <property type="match status" value="1"/>
</dbReference>
<dbReference type="InterPro" id="IPR036728">
    <property type="entry name" value="PBP_GOBP_sf"/>
</dbReference>
<dbReference type="Gene3D" id="1.10.238.20">
    <property type="entry name" value="Pheromone/general odorant binding protein domain"/>
    <property type="match status" value="1"/>
</dbReference>
<evidence type="ECO:0000256" key="4">
    <source>
        <dbReference type="SAM" id="SignalP"/>
    </source>
</evidence>
<reference evidence="6" key="1">
    <citation type="journal article" date="2015" name="Proc. Natl. Acad. Sci. U.S.A.">
        <title>Genome sequence of the Asian Tiger mosquito, Aedes albopictus, reveals insights into its biology, genetics, and evolution.</title>
        <authorList>
            <person name="Chen X.G."/>
            <person name="Jiang X."/>
            <person name="Gu J."/>
            <person name="Xu M."/>
            <person name="Wu Y."/>
            <person name="Deng Y."/>
            <person name="Zhang C."/>
            <person name="Bonizzoni M."/>
            <person name="Dermauw W."/>
            <person name="Vontas J."/>
            <person name="Armbruster P."/>
            <person name="Huang X."/>
            <person name="Yang Y."/>
            <person name="Zhang H."/>
            <person name="He W."/>
            <person name="Peng H."/>
            <person name="Liu Y."/>
            <person name="Wu K."/>
            <person name="Chen J."/>
            <person name="Lirakis M."/>
            <person name="Topalis P."/>
            <person name="Van Leeuwen T."/>
            <person name="Hall A.B."/>
            <person name="Jiang X."/>
            <person name="Thorpe C."/>
            <person name="Mueller R.L."/>
            <person name="Sun C."/>
            <person name="Waterhouse R.M."/>
            <person name="Yan G."/>
            <person name="Tu Z.J."/>
            <person name="Fang X."/>
            <person name="James A.A."/>
        </authorList>
    </citation>
    <scope>NUCLEOTIDE SEQUENCE [LARGE SCALE GENOMIC DNA]</scope>
    <source>
        <strain evidence="6">Foshan</strain>
    </source>
</reference>